<name>A0A225WRP3_9STRA</name>
<keyword evidence="2" id="KW-1185">Reference proteome</keyword>
<accession>A0A225WRP3</accession>
<reference evidence="2" key="1">
    <citation type="submission" date="2017-03" db="EMBL/GenBank/DDBJ databases">
        <title>Phytopthora megakarya and P. palmivora, two closely related causual agents of cacao black pod achieved similar genome size and gene model numbers by different mechanisms.</title>
        <authorList>
            <person name="Ali S."/>
            <person name="Shao J."/>
            <person name="Larry D.J."/>
            <person name="Kronmiller B."/>
            <person name="Shen D."/>
            <person name="Strem M.D."/>
            <person name="Melnick R.L."/>
            <person name="Guiltinan M.J."/>
            <person name="Tyler B.M."/>
            <person name="Meinhardt L.W."/>
            <person name="Bailey B.A."/>
        </authorList>
    </citation>
    <scope>NUCLEOTIDE SEQUENCE [LARGE SCALE GENOMIC DNA]</scope>
    <source>
        <strain evidence="2">zdho120</strain>
    </source>
</reference>
<organism evidence="1 2">
    <name type="scientific">Phytophthora megakarya</name>
    <dbReference type="NCBI Taxonomy" id="4795"/>
    <lineage>
        <taxon>Eukaryota</taxon>
        <taxon>Sar</taxon>
        <taxon>Stramenopiles</taxon>
        <taxon>Oomycota</taxon>
        <taxon>Peronosporomycetes</taxon>
        <taxon>Peronosporales</taxon>
        <taxon>Peronosporaceae</taxon>
        <taxon>Phytophthora</taxon>
    </lineage>
</organism>
<sequence length="44" mass="4915">MIAGAGYPLANVRWRTLTTGLIFPARFDLACDVLVFARCRFPIT</sequence>
<comment type="caution">
    <text evidence="1">The sequence shown here is derived from an EMBL/GenBank/DDBJ whole genome shotgun (WGS) entry which is preliminary data.</text>
</comment>
<evidence type="ECO:0000313" key="2">
    <source>
        <dbReference type="Proteomes" id="UP000198211"/>
    </source>
</evidence>
<proteinExistence type="predicted"/>
<dbReference type="EMBL" id="NBNE01000345">
    <property type="protein sequence ID" value="OWZ20242.1"/>
    <property type="molecule type" value="Genomic_DNA"/>
</dbReference>
<protein>
    <submittedName>
        <fullName evidence="1">Uncharacterized protein</fullName>
    </submittedName>
</protein>
<gene>
    <name evidence="1" type="ORF">PHMEG_0005361</name>
</gene>
<dbReference type="AlphaFoldDB" id="A0A225WRP3"/>
<dbReference type="Proteomes" id="UP000198211">
    <property type="component" value="Unassembled WGS sequence"/>
</dbReference>
<evidence type="ECO:0000313" key="1">
    <source>
        <dbReference type="EMBL" id="OWZ20242.1"/>
    </source>
</evidence>